<dbReference type="AlphaFoldDB" id="A0A1G4NX93"/>
<dbReference type="SMART" id="SM00316">
    <property type="entry name" value="S1"/>
    <property type="match status" value="3"/>
</dbReference>
<evidence type="ECO:0000256" key="2">
    <source>
        <dbReference type="ARBA" id="ARBA00022980"/>
    </source>
</evidence>
<feature type="domain" description="S1 motif" evidence="4">
    <location>
        <begin position="22"/>
        <end position="91"/>
    </location>
</feature>
<keyword evidence="2 5" id="KW-0689">Ribosomal protein</keyword>
<dbReference type="EMBL" id="LT622872">
    <property type="protein sequence ID" value="SCW23277.1"/>
    <property type="molecule type" value="Genomic_DNA"/>
</dbReference>
<dbReference type="RefSeq" id="YP_009314822.1">
    <property type="nucleotide sequence ID" value="NC_031663.1"/>
</dbReference>
<dbReference type="PANTHER" id="PTHR10724">
    <property type="entry name" value="30S RIBOSOMAL PROTEIN S1"/>
    <property type="match status" value="1"/>
</dbReference>
<comment type="similarity">
    <text evidence="1">Belongs to the bacterial ribosomal protein bS1 family.</text>
</comment>
<geneLocation type="chloroplast" evidence="5"/>
<proteinExistence type="inferred from homology"/>
<dbReference type="InterPro" id="IPR050437">
    <property type="entry name" value="Ribos_protein_bS1-like"/>
</dbReference>
<dbReference type="Gene3D" id="2.40.50.140">
    <property type="entry name" value="Nucleic acid-binding proteins"/>
    <property type="match status" value="2"/>
</dbReference>
<dbReference type="GO" id="GO:0003729">
    <property type="term" value="F:mRNA binding"/>
    <property type="evidence" value="ECO:0007669"/>
    <property type="project" value="TreeGrafter"/>
</dbReference>
<keyword evidence="3" id="KW-0687">Ribonucleoprotein</keyword>
<keyword evidence="5" id="KW-0934">Plastid</keyword>
<dbReference type="PROSITE" id="PS50126">
    <property type="entry name" value="S1"/>
    <property type="match status" value="3"/>
</dbReference>
<evidence type="ECO:0000313" key="5">
    <source>
        <dbReference type="EMBL" id="SCW23277.1"/>
    </source>
</evidence>
<sequence length="256" mass="29469">MSFVHKNFEQVLNKYHYNFHTGDIIVGTIFSRETEGYLVDIGNRTAGYLPIEEISLTNKNKYKHELILHNTQEFFILAYNLDSNQLVLSIKRLNYIRAWERIKQIRNEDISVKAYVKGINRGGILIEIEEIQGFIPNSHLLVSESKYNLLYKKILCKLLVANEQNNKLICSARCAIIAKLMQDIKIGSKIKSDVIEVTEFGIFFNVCGVPALLHRSELAEKQLQNINTLFKPNTTWDVEIIHIDSKQGRISISLQS</sequence>
<dbReference type="Pfam" id="PF00575">
    <property type="entry name" value="S1"/>
    <property type="match status" value="2"/>
</dbReference>
<reference evidence="5" key="2">
    <citation type="submission" date="2016-10" db="EMBL/GenBank/DDBJ databases">
        <authorList>
            <person name="de Groot N.N."/>
        </authorList>
    </citation>
    <scope>NUCLEOTIDE SEQUENCE</scope>
    <source>
        <strain evidence="5">J.0154</strain>
    </source>
</reference>
<name>A0A1G4NX93_9FLOR</name>
<dbReference type="GeneID" id="29999853"/>
<dbReference type="GO" id="GO:0006412">
    <property type="term" value="P:translation"/>
    <property type="evidence" value="ECO:0007669"/>
    <property type="project" value="TreeGrafter"/>
</dbReference>
<reference evidence="5" key="1">
    <citation type="submission" date="2016-10" db="EMBL/GenBank/DDBJ databases">
        <title>Chloroplast genomes as a tool to resolve red algal phylogenies: a case study in the Nemaliales.</title>
        <authorList>
            <person name="Costa J.F."/>
            <person name="Lin S.M."/>
            <person name="Macaya E.C."/>
            <person name="Fernandez-Garcia C."/>
            <person name="Verbruggen H."/>
        </authorList>
    </citation>
    <scope>NUCLEOTIDE SEQUENCE</scope>
    <source>
        <strain evidence="5">J.0154</strain>
    </source>
</reference>
<keyword evidence="5" id="KW-0150">Chloroplast</keyword>
<protein>
    <submittedName>
        <fullName evidence="5">Ribosomal protein S1</fullName>
    </submittedName>
</protein>
<evidence type="ECO:0000259" key="4">
    <source>
        <dbReference type="PROSITE" id="PS50126"/>
    </source>
</evidence>
<evidence type="ECO:0000256" key="3">
    <source>
        <dbReference type="ARBA" id="ARBA00023274"/>
    </source>
</evidence>
<dbReference type="GO" id="GO:1990904">
    <property type="term" value="C:ribonucleoprotein complex"/>
    <property type="evidence" value="ECO:0007669"/>
    <property type="project" value="UniProtKB-KW"/>
</dbReference>
<feature type="domain" description="S1 motif" evidence="4">
    <location>
        <begin position="187"/>
        <end position="255"/>
    </location>
</feature>
<evidence type="ECO:0000256" key="1">
    <source>
        <dbReference type="ARBA" id="ARBA00006767"/>
    </source>
</evidence>
<dbReference type="InterPro" id="IPR012340">
    <property type="entry name" value="NA-bd_OB-fold"/>
</dbReference>
<dbReference type="PRINTS" id="PR00681">
    <property type="entry name" value="RIBOSOMALS1"/>
</dbReference>
<dbReference type="GO" id="GO:0005840">
    <property type="term" value="C:ribosome"/>
    <property type="evidence" value="ECO:0007669"/>
    <property type="project" value="UniProtKB-KW"/>
</dbReference>
<dbReference type="PANTHER" id="PTHR10724:SF7">
    <property type="entry name" value="SMALL RIBOSOMAL SUBUNIT PROTEIN BS1C"/>
    <property type="match status" value="1"/>
</dbReference>
<gene>
    <name evidence="5" type="primary">rps1</name>
    <name evidence="5" type="ORF">J0154_226</name>
</gene>
<dbReference type="SUPFAM" id="SSF50249">
    <property type="entry name" value="Nucleic acid-binding proteins"/>
    <property type="match status" value="3"/>
</dbReference>
<dbReference type="InterPro" id="IPR003029">
    <property type="entry name" value="S1_domain"/>
</dbReference>
<feature type="domain" description="S1 motif" evidence="4">
    <location>
        <begin position="109"/>
        <end position="173"/>
    </location>
</feature>
<dbReference type="InterPro" id="IPR035104">
    <property type="entry name" value="Ribosomal_protein_S1-like"/>
</dbReference>
<organism evidence="5">
    <name type="scientific">Neoizziella asiatica</name>
    <dbReference type="NCBI Taxonomy" id="1077397"/>
    <lineage>
        <taxon>Eukaryota</taxon>
        <taxon>Rhodophyta</taxon>
        <taxon>Florideophyceae</taxon>
        <taxon>Nemaliophycidae</taxon>
        <taxon>Nemaliales</taxon>
        <taxon>Liagoraceae</taxon>
        <taxon>Neoizziella</taxon>
    </lineage>
</organism>
<accession>A0A1G4NX93</accession>
<dbReference type="GO" id="GO:0003735">
    <property type="term" value="F:structural constituent of ribosome"/>
    <property type="evidence" value="ECO:0007669"/>
    <property type="project" value="TreeGrafter"/>
</dbReference>